<reference evidence="1" key="2">
    <citation type="submission" date="2021-08" db="EMBL/GenBank/DDBJ databases">
        <authorList>
            <person name="Tani A."/>
            <person name="Ola A."/>
            <person name="Ogura Y."/>
            <person name="Katsura K."/>
            <person name="Hayashi T."/>
        </authorList>
    </citation>
    <scope>NUCLEOTIDE SEQUENCE</scope>
    <source>
        <strain evidence="1">JCM 32048</strain>
    </source>
</reference>
<name>A0AA37HG23_9HYPH</name>
<sequence>MSETRDTDTVMYGGRILPKVIADALRFYARAELYTSDDPDHCPVRVDGGALARAALAATCPSAAAVAAPAPEIQAQPADRHTPVPAVYTNHEGRTQLRQIVPVALGFDSRWHPGQFHIYGLDAVKGAYREFALSGFRAIGQGAVDERTELLVAMGRSMDLLAPICDFVPAVQVAYEILADAGAAAPGEAASC</sequence>
<keyword evidence="2" id="KW-1185">Reference proteome</keyword>
<accession>A0AA37HG23</accession>
<comment type="caution">
    <text evidence="1">The sequence shown here is derived from an EMBL/GenBank/DDBJ whole genome shotgun (WGS) entry which is preliminary data.</text>
</comment>
<reference evidence="1" key="1">
    <citation type="journal article" date="2016" name="Front. Microbiol.">
        <title>Genome Sequence of the Piezophilic, Mesophilic Sulfate-Reducing Bacterium Desulfovibrio indicus J2T.</title>
        <authorList>
            <person name="Cao J."/>
            <person name="Maignien L."/>
            <person name="Shao Z."/>
            <person name="Alain K."/>
            <person name="Jebbar M."/>
        </authorList>
    </citation>
    <scope>NUCLEOTIDE SEQUENCE</scope>
    <source>
        <strain evidence="1">JCM 32048</strain>
    </source>
</reference>
<dbReference type="AlphaFoldDB" id="A0AA37HG23"/>
<protein>
    <submittedName>
        <fullName evidence="1">Uncharacterized protein</fullName>
    </submittedName>
</protein>
<dbReference type="EMBL" id="BPQJ01000035">
    <property type="protein sequence ID" value="GJD65147.1"/>
    <property type="molecule type" value="Genomic_DNA"/>
</dbReference>
<dbReference type="Proteomes" id="UP001055286">
    <property type="component" value="Unassembled WGS sequence"/>
</dbReference>
<proteinExistence type="predicted"/>
<dbReference type="RefSeq" id="WP_165795500.1">
    <property type="nucleotide sequence ID" value="NZ_BPQJ01000035.1"/>
</dbReference>
<evidence type="ECO:0000313" key="2">
    <source>
        <dbReference type="Proteomes" id="UP001055286"/>
    </source>
</evidence>
<evidence type="ECO:0000313" key="1">
    <source>
        <dbReference type="EMBL" id="GJD65147.1"/>
    </source>
</evidence>
<gene>
    <name evidence="1" type="ORF">MPEAHAMD_5334</name>
</gene>
<organism evidence="1 2">
    <name type="scientific">Methylobacterium frigidaeris</name>
    <dbReference type="NCBI Taxonomy" id="2038277"/>
    <lineage>
        <taxon>Bacteria</taxon>
        <taxon>Pseudomonadati</taxon>
        <taxon>Pseudomonadota</taxon>
        <taxon>Alphaproteobacteria</taxon>
        <taxon>Hyphomicrobiales</taxon>
        <taxon>Methylobacteriaceae</taxon>
        <taxon>Methylobacterium</taxon>
    </lineage>
</organism>